<dbReference type="EMBL" id="CP104562">
    <property type="protein sequence ID" value="UXH78396.1"/>
    <property type="molecule type" value="Genomic_DNA"/>
</dbReference>
<dbReference type="PROSITE" id="PS50949">
    <property type="entry name" value="HTH_GNTR"/>
    <property type="match status" value="1"/>
</dbReference>
<evidence type="ECO:0000259" key="4">
    <source>
        <dbReference type="PROSITE" id="PS50949"/>
    </source>
</evidence>
<dbReference type="InterPro" id="IPR036388">
    <property type="entry name" value="WH-like_DNA-bd_sf"/>
</dbReference>
<keyword evidence="6" id="KW-1185">Reference proteome</keyword>
<feature type="domain" description="HTH gntR-type" evidence="4">
    <location>
        <begin position="10"/>
        <end position="77"/>
    </location>
</feature>
<dbReference type="SMART" id="SM00345">
    <property type="entry name" value="HTH_GNTR"/>
    <property type="match status" value="1"/>
</dbReference>
<dbReference type="SUPFAM" id="SSF48008">
    <property type="entry name" value="GntR ligand-binding domain-like"/>
    <property type="match status" value="1"/>
</dbReference>
<dbReference type="InterPro" id="IPR008920">
    <property type="entry name" value="TF_FadR/GntR_C"/>
</dbReference>
<evidence type="ECO:0000313" key="6">
    <source>
        <dbReference type="Proteomes" id="UP001064933"/>
    </source>
</evidence>
<organism evidence="5 6">
    <name type="scientific">Roseateles amylovorans</name>
    <dbReference type="NCBI Taxonomy" id="2978473"/>
    <lineage>
        <taxon>Bacteria</taxon>
        <taxon>Pseudomonadati</taxon>
        <taxon>Pseudomonadota</taxon>
        <taxon>Betaproteobacteria</taxon>
        <taxon>Burkholderiales</taxon>
        <taxon>Sphaerotilaceae</taxon>
        <taxon>Roseateles</taxon>
    </lineage>
</organism>
<evidence type="ECO:0000256" key="3">
    <source>
        <dbReference type="ARBA" id="ARBA00023163"/>
    </source>
</evidence>
<dbReference type="Gene3D" id="1.10.10.10">
    <property type="entry name" value="Winged helix-like DNA-binding domain superfamily/Winged helix DNA-binding domain"/>
    <property type="match status" value="1"/>
</dbReference>
<sequence>MAAKKTPINTPTYLRLRQQIREDIVAGQWALGRHLTLRELGLHYEVSNVPVREALLQLQGDGMVEMKMNRGAVVRDIDEATLNRFFDIRQALQTMLVRKACALRTDEQLVQAEALLVVFEAACRRSGSTDFFDAERGLYEFIDTLGDNPHAIELMHPRNCLVEAFRRSFGEHSPRDPDRWGRRARRLVRALIARHPAHAAAAMQEHVQVVREHLLRLMTEAPPSP</sequence>
<dbReference type="InterPro" id="IPR011711">
    <property type="entry name" value="GntR_C"/>
</dbReference>
<dbReference type="Gene3D" id="1.20.120.530">
    <property type="entry name" value="GntR ligand-binding domain-like"/>
    <property type="match status" value="1"/>
</dbReference>
<dbReference type="PANTHER" id="PTHR43537:SF5">
    <property type="entry name" value="UXU OPERON TRANSCRIPTIONAL REGULATOR"/>
    <property type="match status" value="1"/>
</dbReference>
<keyword evidence="3" id="KW-0804">Transcription</keyword>
<dbReference type="SMART" id="SM00895">
    <property type="entry name" value="FCD"/>
    <property type="match status" value="1"/>
</dbReference>
<evidence type="ECO:0000256" key="2">
    <source>
        <dbReference type="ARBA" id="ARBA00023125"/>
    </source>
</evidence>
<protein>
    <submittedName>
        <fullName evidence="5">GntR family transcriptional regulator</fullName>
    </submittedName>
</protein>
<name>A0ABY6B2F6_9BURK</name>
<accession>A0ABY6B2F6</accession>
<dbReference type="RefSeq" id="WP_261758186.1">
    <property type="nucleotide sequence ID" value="NZ_CP104562.2"/>
</dbReference>
<evidence type="ECO:0000256" key="1">
    <source>
        <dbReference type="ARBA" id="ARBA00023015"/>
    </source>
</evidence>
<gene>
    <name evidence="5" type="ORF">N4261_00165</name>
</gene>
<dbReference type="PANTHER" id="PTHR43537">
    <property type="entry name" value="TRANSCRIPTIONAL REGULATOR, GNTR FAMILY"/>
    <property type="match status" value="1"/>
</dbReference>
<dbReference type="InterPro" id="IPR000524">
    <property type="entry name" value="Tscrpt_reg_HTH_GntR"/>
</dbReference>
<dbReference type="Pfam" id="PF00392">
    <property type="entry name" value="GntR"/>
    <property type="match status" value="1"/>
</dbReference>
<dbReference type="Proteomes" id="UP001064933">
    <property type="component" value="Chromosome"/>
</dbReference>
<dbReference type="SUPFAM" id="SSF46785">
    <property type="entry name" value="Winged helix' DNA-binding domain"/>
    <property type="match status" value="1"/>
</dbReference>
<dbReference type="InterPro" id="IPR036390">
    <property type="entry name" value="WH_DNA-bd_sf"/>
</dbReference>
<reference evidence="5" key="1">
    <citation type="submission" date="2022-10" db="EMBL/GenBank/DDBJ databases">
        <title>Characterization and whole genome sequencing of a new Roseateles species, isolated from fresh water.</title>
        <authorList>
            <person name="Guliayeva D.Y."/>
            <person name="Akhremchuk A.E."/>
            <person name="Sikolenko M.A."/>
            <person name="Valentovich L.N."/>
            <person name="Sidarenka A.V."/>
        </authorList>
    </citation>
    <scope>NUCLEOTIDE SEQUENCE</scope>
    <source>
        <strain evidence="5">BIM B-1768</strain>
    </source>
</reference>
<dbReference type="CDD" id="cd07377">
    <property type="entry name" value="WHTH_GntR"/>
    <property type="match status" value="1"/>
</dbReference>
<evidence type="ECO:0000313" key="5">
    <source>
        <dbReference type="EMBL" id="UXH78396.1"/>
    </source>
</evidence>
<keyword evidence="1" id="KW-0805">Transcription regulation</keyword>
<dbReference type="Pfam" id="PF07729">
    <property type="entry name" value="FCD"/>
    <property type="match status" value="1"/>
</dbReference>
<proteinExistence type="predicted"/>
<keyword evidence="2" id="KW-0238">DNA-binding</keyword>